<proteinExistence type="predicted"/>
<protein>
    <submittedName>
        <fullName evidence="2">Phosphocarrier protein HPr</fullName>
    </submittedName>
</protein>
<sequence length="39" mass="4117">MGLTARQGSPVEVIVQGEDEAAALTVLEKLVTDRFGEEG</sequence>
<dbReference type="AlphaFoldDB" id="A8PKR5"/>
<evidence type="ECO:0000313" key="3">
    <source>
        <dbReference type="Proteomes" id="UP000054075"/>
    </source>
</evidence>
<dbReference type="Gene3D" id="3.30.1340.10">
    <property type="entry name" value="HPr-like"/>
    <property type="match status" value="1"/>
</dbReference>
<dbReference type="Pfam" id="PF00381">
    <property type="entry name" value="PTS-HPr"/>
    <property type="match status" value="1"/>
</dbReference>
<dbReference type="EMBL" id="AAQJ02000001">
    <property type="protein sequence ID" value="EDP46825.1"/>
    <property type="molecule type" value="Genomic_DNA"/>
</dbReference>
<dbReference type="InterPro" id="IPR035895">
    <property type="entry name" value="HPr-like_sf"/>
</dbReference>
<reference evidence="2" key="2">
    <citation type="submission" date="2007-10" db="EMBL/GenBank/DDBJ databases">
        <authorList>
            <person name="Myers G.S."/>
        </authorList>
    </citation>
    <scope>NUCLEOTIDE SEQUENCE [LARGE SCALE GENOMIC DNA]</scope>
</reference>
<dbReference type="SUPFAM" id="SSF55594">
    <property type="entry name" value="HPr-like"/>
    <property type="match status" value="1"/>
</dbReference>
<evidence type="ECO:0000259" key="1">
    <source>
        <dbReference type="PROSITE" id="PS51350"/>
    </source>
</evidence>
<keyword evidence="3" id="KW-1185">Reference proteome</keyword>
<evidence type="ECO:0000313" key="2">
    <source>
        <dbReference type="EMBL" id="EDP46825.1"/>
    </source>
</evidence>
<dbReference type="STRING" id="59196.RICGR_0041"/>
<comment type="caution">
    <text evidence="2">The sequence shown here is derived from an EMBL/GenBank/DDBJ whole genome shotgun (WGS) entry which is preliminary data.</text>
</comment>
<feature type="domain" description="HPr" evidence="1">
    <location>
        <begin position="1"/>
        <end position="38"/>
    </location>
</feature>
<gene>
    <name evidence="2" type="ORF">RICGR_0041</name>
</gene>
<organism evidence="2 3">
    <name type="scientific">Rickettsiella grylli</name>
    <dbReference type="NCBI Taxonomy" id="59196"/>
    <lineage>
        <taxon>Bacteria</taxon>
        <taxon>Pseudomonadati</taxon>
        <taxon>Pseudomonadota</taxon>
        <taxon>Gammaproteobacteria</taxon>
        <taxon>Legionellales</taxon>
        <taxon>Coxiellaceae</taxon>
        <taxon>Rickettsiella</taxon>
    </lineage>
</organism>
<dbReference type="PROSITE" id="PS51350">
    <property type="entry name" value="PTS_HPR_DOM"/>
    <property type="match status" value="1"/>
</dbReference>
<reference evidence="2" key="1">
    <citation type="submission" date="2006-04" db="EMBL/GenBank/DDBJ databases">
        <authorList>
            <person name="Seshadri R."/>
            <person name="Federici B.A."/>
        </authorList>
    </citation>
    <scope>NUCLEOTIDE SEQUENCE [LARGE SCALE GENOMIC DNA]</scope>
</reference>
<dbReference type="Proteomes" id="UP000054075">
    <property type="component" value="Unassembled WGS sequence"/>
</dbReference>
<accession>A8PKR5</accession>
<dbReference type="InterPro" id="IPR000032">
    <property type="entry name" value="HPr-like"/>
</dbReference>
<name>A8PKR5_9COXI</name>